<keyword evidence="1" id="KW-1133">Transmembrane helix</keyword>
<accession>A0AAW7JLB3</accession>
<feature type="transmembrane region" description="Helical" evidence="1">
    <location>
        <begin position="105"/>
        <end position="130"/>
    </location>
</feature>
<keyword evidence="4" id="KW-1185">Reference proteome</keyword>
<reference evidence="3" key="1">
    <citation type="submission" date="2023-06" db="EMBL/GenBank/DDBJ databases">
        <authorList>
            <person name="Zeman M."/>
            <person name="Kubasova T."/>
            <person name="Jahodarova E."/>
            <person name="Nykrynova M."/>
            <person name="Rychlik I."/>
        </authorList>
    </citation>
    <scope>NUCLEOTIDE SEQUENCE</scope>
    <source>
        <strain evidence="3">ET15</strain>
        <strain evidence="2">ET37</strain>
    </source>
</reference>
<dbReference type="RefSeq" id="WP_273531138.1">
    <property type="nucleotide sequence ID" value="NZ_CALUKV010000004.1"/>
</dbReference>
<organism evidence="3 5">
    <name type="scientific">Leyella lascolaii</name>
    <dbReference type="NCBI Taxonomy" id="1776379"/>
    <lineage>
        <taxon>Bacteria</taxon>
        <taxon>Pseudomonadati</taxon>
        <taxon>Bacteroidota</taxon>
        <taxon>Bacteroidia</taxon>
        <taxon>Bacteroidales</taxon>
        <taxon>Prevotellaceae</taxon>
        <taxon>Leyella</taxon>
    </lineage>
</organism>
<keyword evidence="1" id="KW-0472">Membrane</keyword>
<evidence type="ECO:0000313" key="3">
    <source>
        <dbReference type="EMBL" id="MDN0024891.1"/>
    </source>
</evidence>
<dbReference type="EMBL" id="JAUEIF010000003">
    <property type="protein sequence ID" value="MDN0024891.1"/>
    <property type="molecule type" value="Genomic_DNA"/>
</dbReference>
<evidence type="ECO:0000313" key="5">
    <source>
        <dbReference type="Proteomes" id="UP001168478"/>
    </source>
</evidence>
<name>A0AAW7JLB3_9BACT</name>
<gene>
    <name evidence="2" type="ORF">QVN81_04530</name>
    <name evidence="3" type="ORF">QVN84_05065</name>
</gene>
<protein>
    <submittedName>
        <fullName evidence="3">Uncharacterized protein</fullName>
    </submittedName>
</protein>
<dbReference type="Proteomes" id="UP001167831">
    <property type="component" value="Unassembled WGS sequence"/>
</dbReference>
<feature type="transmembrane region" description="Helical" evidence="1">
    <location>
        <begin position="28"/>
        <end position="49"/>
    </location>
</feature>
<feature type="transmembrane region" description="Helical" evidence="1">
    <location>
        <begin position="55"/>
        <end position="78"/>
    </location>
</feature>
<keyword evidence="1" id="KW-0812">Transmembrane</keyword>
<evidence type="ECO:0000313" key="4">
    <source>
        <dbReference type="Proteomes" id="UP001167831"/>
    </source>
</evidence>
<evidence type="ECO:0000256" key="1">
    <source>
        <dbReference type="SAM" id="Phobius"/>
    </source>
</evidence>
<dbReference type="Proteomes" id="UP001168478">
    <property type="component" value="Unassembled WGS sequence"/>
</dbReference>
<sequence>MSIEKFLNRLRYGFYTIESIETRAERRIGFTTHGLICGTICNLLSIIGLKYMISLGAVPLCTIVVAAFFLFLYITYIIEKKYLDGELFEKYITVFKRESFIRKTLWAIFAYAMMVVFFAYFFVSIALFFMS</sequence>
<reference evidence="3" key="2">
    <citation type="submission" date="2023-08" db="EMBL/GenBank/DDBJ databases">
        <title>Identification and characterization of horizontal gene transfer across gut microbiota members of farm animals based on homology search.</title>
        <authorList>
            <person name="Schwarzerova J."/>
            <person name="Nykrynova M."/>
            <person name="Jureckova K."/>
            <person name="Cejkova D."/>
            <person name="Rychlik I."/>
        </authorList>
    </citation>
    <scope>NUCLEOTIDE SEQUENCE</scope>
    <source>
        <strain evidence="3">ET15</strain>
        <strain evidence="2">ET37</strain>
    </source>
</reference>
<dbReference type="EMBL" id="JAUEIE010000003">
    <property type="protein sequence ID" value="MDN0022292.1"/>
    <property type="molecule type" value="Genomic_DNA"/>
</dbReference>
<comment type="caution">
    <text evidence="3">The sequence shown here is derived from an EMBL/GenBank/DDBJ whole genome shotgun (WGS) entry which is preliminary data.</text>
</comment>
<dbReference type="AlphaFoldDB" id="A0AAW7JLB3"/>
<proteinExistence type="predicted"/>
<evidence type="ECO:0000313" key="2">
    <source>
        <dbReference type="EMBL" id="MDN0022292.1"/>
    </source>
</evidence>